<reference evidence="1 2" key="1">
    <citation type="submission" date="2018-11" db="EMBL/GenBank/DDBJ databases">
        <title>Sequencing the genomes of 1000 actinobacteria strains.</title>
        <authorList>
            <person name="Klenk H.-P."/>
        </authorList>
    </citation>
    <scope>NUCLEOTIDE SEQUENCE [LARGE SCALE GENOMIC DNA]</scope>
    <source>
        <strain evidence="1 2">DSM 13521</strain>
    </source>
</reference>
<dbReference type="EMBL" id="RKHQ01000001">
    <property type="protein sequence ID" value="ROR95853.1"/>
    <property type="molecule type" value="Genomic_DNA"/>
</dbReference>
<comment type="caution">
    <text evidence="1">The sequence shown here is derived from an EMBL/GenBank/DDBJ whole genome shotgun (WGS) entry which is preliminary data.</text>
</comment>
<dbReference type="RefSeq" id="WP_148059519.1">
    <property type="nucleotide sequence ID" value="NZ_RKHQ01000001.1"/>
</dbReference>
<name>A0A3N2D7T7_9MICO</name>
<accession>A0A3N2D7T7</accession>
<evidence type="ECO:0000313" key="2">
    <source>
        <dbReference type="Proteomes" id="UP000275356"/>
    </source>
</evidence>
<evidence type="ECO:0000313" key="1">
    <source>
        <dbReference type="EMBL" id="ROR95853.1"/>
    </source>
</evidence>
<gene>
    <name evidence="1" type="ORF">EDD28_0416</name>
</gene>
<dbReference type="Proteomes" id="UP000275356">
    <property type="component" value="Unassembled WGS sequence"/>
</dbReference>
<sequence>MAHEPSFSSQAHPVLVRAFVLLVSLVLAAVVVPAALVPASAASPVLDTYISVTSVKVNGNRSITVAFNVKRDIPSQVGITVSWKYANASRSNASHGLTSITGKAGPRTVTLSPPPASPMLVRVVFALARPSESLERHVLIDPGMRTTTTVVSPGLAAANAVAQHIPGAILTFAPQGRAVRFVGALVLGWSVFSDVRTTLTGRTNACPKMEKGQVVQTTTWVTSAGGLGAQYNVRTKVWKDAVSRDRGVRPLCDVSYVAASWS</sequence>
<organism evidence="1 2">
    <name type="scientific">Salana multivorans</name>
    <dbReference type="NCBI Taxonomy" id="120377"/>
    <lineage>
        <taxon>Bacteria</taxon>
        <taxon>Bacillati</taxon>
        <taxon>Actinomycetota</taxon>
        <taxon>Actinomycetes</taxon>
        <taxon>Micrococcales</taxon>
        <taxon>Beutenbergiaceae</taxon>
        <taxon>Salana</taxon>
    </lineage>
</organism>
<proteinExistence type="predicted"/>
<dbReference type="AlphaFoldDB" id="A0A3N2D7T7"/>
<protein>
    <submittedName>
        <fullName evidence="1">Uncharacterized protein</fullName>
    </submittedName>
</protein>
<keyword evidence="2" id="KW-1185">Reference proteome</keyword>